<evidence type="ECO:0000313" key="2">
    <source>
        <dbReference type="EMBL" id="MFC5727763.1"/>
    </source>
</evidence>
<dbReference type="PANTHER" id="PTHR10098">
    <property type="entry name" value="RAPSYN-RELATED"/>
    <property type="match status" value="1"/>
</dbReference>
<reference evidence="3" key="1">
    <citation type="journal article" date="2019" name="Int. J. Syst. Evol. Microbiol.">
        <title>The Global Catalogue of Microorganisms (GCM) 10K type strain sequencing project: providing services to taxonomists for standard genome sequencing and annotation.</title>
        <authorList>
            <consortium name="The Broad Institute Genomics Platform"/>
            <consortium name="The Broad Institute Genome Sequencing Center for Infectious Disease"/>
            <person name="Wu L."/>
            <person name="Ma J."/>
        </authorList>
    </citation>
    <scope>NUCLEOTIDE SEQUENCE [LARGE SCALE GENOMIC DNA]</scope>
    <source>
        <strain evidence="3">YIM 94188</strain>
    </source>
</reference>
<feature type="domain" description="CHAT" evidence="1">
    <location>
        <begin position="612"/>
        <end position="862"/>
    </location>
</feature>
<proteinExistence type="predicted"/>
<dbReference type="EMBL" id="JBHSNS010000001">
    <property type="protein sequence ID" value="MFC5727763.1"/>
    <property type="molecule type" value="Genomic_DNA"/>
</dbReference>
<dbReference type="SUPFAM" id="SSF48452">
    <property type="entry name" value="TPR-like"/>
    <property type="match status" value="1"/>
</dbReference>
<dbReference type="InterPro" id="IPR011990">
    <property type="entry name" value="TPR-like_helical_dom_sf"/>
</dbReference>
<dbReference type="Gene3D" id="1.25.40.10">
    <property type="entry name" value="Tetratricopeptide repeat domain"/>
    <property type="match status" value="1"/>
</dbReference>
<dbReference type="Proteomes" id="UP001596072">
    <property type="component" value="Unassembled WGS sequence"/>
</dbReference>
<keyword evidence="3" id="KW-1185">Reference proteome</keyword>
<accession>A0ABW0ZCR6</accession>
<protein>
    <submittedName>
        <fullName evidence="2">CHAT domain-containing protein</fullName>
    </submittedName>
</protein>
<sequence length="870" mass="92972">MEEHTGPASAGTSFDHTLDQELDEAAALLYRDPVRSASLITRVEIAIDGRRDLERAARAHQLRGDLQNAAGDRLGAMRSYQSARHGWLAAGKQLEAREAMLGRTRVILASGEYDDVLGAVGRIQAGLDELGNPEERLTTRIHQLAHQQLGDARAGRGELDLARRHYDFAEDLARDLGDGHQVAEVGRRRGTALLAAGLAHGAIDELRRARRTYLEVGSVLAAASTVLPIAEALAATGEVVAALELVDRISPELAGNGPALAELDLVRATVLLRAGLAGEAHSRSAAAESVFTSLGMMERSARAAFVCAAASLRLRRSEAAETELAAAEQLYAECGARTLRDTTRLLQARVALASGDTATALRISRRLVDGDALTANPVAVRARLLVARATEDMDAAESMIASASESVARLGHPELRLELRLVRALHLRRIGRTRAAIDQLRQAHELGRVWSARTPVRSHATGEFCVAEATDELIAVLLEHGGHAGHVEAWQRASVAKSSALGPLSDRTRGWNVDDADDADIDDVIARVHDVRRATPTEPETGPPPVPEGPLVDYYVLDDDVLAFVIREGQVHVRRLSKVAAESRRLVTAWQQECVLLAATRPMPGASSSSALDALYSMLIAPLADLLSDLESEPLRVVGHRHLHWVPFDALLDVAAPWRNRVAPAEADRPGPAAVHPSEAPPGSALVLAVSDDHAPAIDAEAAMIAATLPGAEVYLGEQATRKVLAARAYGVDVVHLAAHGAFRNGNPLFSALRLGDGWLRAVDLLEERFDLDGSVVVLSACGSGLTSDATPQPVGLVWACLAAGAGAVVAALWSVDDEVTLELMSHFYGHLAAGDHPRVALGKARRQVAAERPHPFFWAAFRYFTLPAS</sequence>
<dbReference type="RefSeq" id="WP_136434367.1">
    <property type="nucleotide sequence ID" value="NZ_JBHSNS010000001.1"/>
</dbReference>
<evidence type="ECO:0000313" key="3">
    <source>
        <dbReference type="Proteomes" id="UP001596072"/>
    </source>
</evidence>
<organism evidence="2 3">
    <name type="scientific">Nocardioides vastitatis</name>
    <dbReference type="NCBI Taxonomy" id="2568655"/>
    <lineage>
        <taxon>Bacteria</taxon>
        <taxon>Bacillati</taxon>
        <taxon>Actinomycetota</taxon>
        <taxon>Actinomycetes</taxon>
        <taxon>Propionibacteriales</taxon>
        <taxon>Nocardioidaceae</taxon>
        <taxon>Nocardioides</taxon>
    </lineage>
</organism>
<dbReference type="InterPro" id="IPR024983">
    <property type="entry name" value="CHAT_dom"/>
</dbReference>
<name>A0ABW0ZCR6_9ACTN</name>
<gene>
    <name evidence="2" type="ORF">ACFPQB_02455</name>
</gene>
<dbReference type="Pfam" id="PF12770">
    <property type="entry name" value="CHAT"/>
    <property type="match status" value="1"/>
</dbReference>
<comment type="caution">
    <text evidence="2">The sequence shown here is derived from an EMBL/GenBank/DDBJ whole genome shotgun (WGS) entry which is preliminary data.</text>
</comment>
<evidence type="ECO:0000259" key="1">
    <source>
        <dbReference type="Pfam" id="PF12770"/>
    </source>
</evidence>